<dbReference type="Pfam" id="PF00332">
    <property type="entry name" value="Glyco_hydro_17"/>
    <property type="match status" value="1"/>
</dbReference>
<evidence type="ECO:0000313" key="6">
    <source>
        <dbReference type="EMBL" id="KAF5811217.1"/>
    </source>
</evidence>
<organism evidence="6 7">
    <name type="scientific">Helianthus annuus</name>
    <name type="common">Common sunflower</name>
    <dbReference type="NCBI Taxonomy" id="4232"/>
    <lineage>
        <taxon>Eukaryota</taxon>
        <taxon>Viridiplantae</taxon>
        <taxon>Streptophyta</taxon>
        <taxon>Embryophyta</taxon>
        <taxon>Tracheophyta</taxon>
        <taxon>Spermatophyta</taxon>
        <taxon>Magnoliopsida</taxon>
        <taxon>eudicotyledons</taxon>
        <taxon>Gunneridae</taxon>
        <taxon>Pentapetalae</taxon>
        <taxon>asterids</taxon>
        <taxon>campanulids</taxon>
        <taxon>Asterales</taxon>
        <taxon>Asteraceae</taxon>
        <taxon>Asteroideae</taxon>
        <taxon>Heliantheae alliance</taxon>
        <taxon>Heliantheae</taxon>
        <taxon>Helianthus</taxon>
    </lineage>
</organism>
<evidence type="ECO:0000256" key="3">
    <source>
        <dbReference type="ARBA" id="ARBA00023295"/>
    </source>
</evidence>
<sequence>MMTPFTVNIYPFLSLYGNDNFPIDFTFFDGAPQPVVDNRIQYTNVFNANYNTLVSTLKAAGYGDMPIIVGEVGWPTDGDKNANVNMAYRFYNGLLPRLASNKGTPLRPGPIEVYLFGLIDEDAKSIAPGNFEWHWGIFRYDRRQAAQVCYGYFRTRSELVFGTGPKRAVPREEVVPV</sequence>
<reference evidence="6" key="2">
    <citation type="submission" date="2020-06" db="EMBL/GenBank/DDBJ databases">
        <title>Helianthus annuus Genome sequencing and assembly Release 2.</title>
        <authorList>
            <person name="Gouzy J."/>
            <person name="Langlade N."/>
            <person name="Munos S."/>
        </authorList>
    </citation>
    <scope>NUCLEOTIDE SEQUENCE</scope>
    <source>
        <tissue evidence="6">Leaves</tissue>
    </source>
</reference>
<reference evidence="6" key="1">
    <citation type="journal article" date="2017" name="Nature">
        <title>The sunflower genome provides insights into oil metabolism, flowering and Asterid evolution.</title>
        <authorList>
            <person name="Badouin H."/>
            <person name="Gouzy J."/>
            <person name="Grassa C.J."/>
            <person name="Murat F."/>
            <person name="Staton S.E."/>
            <person name="Cottret L."/>
            <person name="Lelandais-Briere C."/>
            <person name="Owens G.L."/>
            <person name="Carrere S."/>
            <person name="Mayjonade B."/>
            <person name="Legrand L."/>
            <person name="Gill N."/>
            <person name="Kane N.C."/>
            <person name="Bowers J.E."/>
            <person name="Hubner S."/>
            <person name="Bellec A."/>
            <person name="Berard A."/>
            <person name="Berges H."/>
            <person name="Blanchet N."/>
            <person name="Boniface M.C."/>
            <person name="Brunel D."/>
            <person name="Catrice O."/>
            <person name="Chaidir N."/>
            <person name="Claudel C."/>
            <person name="Donnadieu C."/>
            <person name="Faraut T."/>
            <person name="Fievet G."/>
            <person name="Helmstetter N."/>
            <person name="King M."/>
            <person name="Knapp S.J."/>
            <person name="Lai Z."/>
            <person name="Le Paslier M.C."/>
            <person name="Lippi Y."/>
            <person name="Lorenzon L."/>
            <person name="Mandel J.R."/>
            <person name="Marage G."/>
            <person name="Marchand G."/>
            <person name="Marquand E."/>
            <person name="Bret-Mestries E."/>
            <person name="Morien E."/>
            <person name="Nambeesan S."/>
            <person name="Nguyen T."/>
            <person name="Pegot-Espagnet P."/>
            <person name="Pouilly N."/>
            <person name="Raftis F."/>
            <person name="Sallet E."/>
            <person name="Schiex T."/>
            <person name="Thomas J."/>
            <person name="Vandecasteele C."/>
            <person name="Vares D."/>
            <person name="Vear F."/>
            <person name="Vautrin S."/>
            <person name="Crespi M."/>
            <person name="Mangin B."/>
            <person name="Burke J.M."/>
            <person name="Salse J."/>
            <person name="Munos S."/>
            <person name="Vincourt P."/>
            <person name="Rieseberg L.H."/>
            <person name="Langlade N.B."/>
        </authorList>
    </citation>
    <scope>NUCLEOTIDE SEQUENCE</scope>
    <source>
        <tissue evidence="6">Leaves</tissue>
    </source>
</reference>
<dbReference type="GO" id="GO:0005886">
    <property type="term" value="C:plasma membrane"/>
    <property type="evidence" value="ECO:0000318"/>
    <property type="project" value="GO_Central"/>
</dbReference>
<dbReference type="InterPro" id="IPR017853">
    <property type="entry name" value="GH"/>
</dbReference>
<evidence type="ECO:0000256" key="4">
    <source>
        <dbReference type="RuleBase" id="RU004335"/>
    </source>
</evidence>
<gene>
    <name evidence="6" type="ORF">HanXRQr2_Chr04g0178901</name>
</gene>
<dbReference type="Proteomes" id="UP000215914">
    <property type="component" value="Unassembled WGS sequence"/>
</dbReference>
<evidence type="ECO:0000256" key="5">
    <source>
        <dbReference type="RuleBase" id="RU004336"/>
    </source>
</evidence>
<evidence type="ECO:0000256" key="1">
    <source>
        <dbReference type="ARBA" id="ARBA00008773"/>
    </source>
</evidence>
<evidence type="ECO:0000256" key="2">
    <source>
        <dbReference type="ARBA" id="ARBA00022801"/>
    </source>
</evidence>
<dbReference type="SUPFAM" id="SSF51445">
    <property type="entry name" value="(Trans)glycosidases"/>
    <property type="match status" value="1"/>
</dbReference>
<dbReference type="EC" id="3.2.1.39" evidence="6"/>
<dbReference type="AlphaFoldDB" id="A0A9K3JA57"/>
<dbReference type="PROSITE" id="PS00587">
    <property type="entry name" value="GLYCOSYL_HYDROL_F17"/>
    <property type="match status" value="1"/>
</dbReference>
<comment type="similarity">
    <text evidence="1 4">Belongs to the glycosyl hydrolase 17 family.</text>
</comment>
<keyword evidence="3 5" id="KW-0326">Glycosidase</keyword>
<accession>A0A9K3JA57</accession>
<dbReference type="InterPro" id="IPR000490">
    <property type="entry name" value="Glyco_hydro_17"/>
</dbReference>
<proteinExistence type="inferred from homology"/>
<evidence type="ECO:0000313" key="7">
    <source>
        <dbReference type="Proteomes" id="UP000215914"/>
    </source>
</evidence>
<protein>
    <submittedName>
        <fullName evidence="6">Glucan endo-1,3-beta-D-glucosidase</fullName>
        <ecNumber evidence="6">3.2.1.39</ecNumber>
    </submittedName>
</protein>
<dbReference type="GO" id="GO:0005975">
    <property type="term" value="P:carbohydrate metabolic process"/>
    <property type="evidence" value="ECO:0007669"/>
    <property type="project" value="InterPro"/>
</dbReference>
<comment type="caution">
    <text evidence="6">The sequence shown here is derived from an EMBL/GenBank/DDBJ whole genome shotgun (WGS) entry which is preliminary data.</text>
</comment>
<keyword evidence="7" id="KW-1185">Reference proteome</keyword>
<dbReference type="Gramene" id="mRNA:HanXRQr2_Chr04g0178901">
    <property type="protein sequence ID" value="CDS:HanXRQr2_Chr04g0178901.1"/>
    <property type="gene ID" value="HanXRQr2_Chr04g0178901"/>
</dbReference>
<dbReference type="GO" id="GO:0042973">
    <property type="term" value="F:glucan endo-1,3-beta-D-glucosidase activity"/>
    <property type="evidence" value="ECO:0007669"/>
    <property type="project" value="UniProtKB-EC"/>
</dbReference>
<dbReference type="PANTHER" id="PTHR32227">
    <property type="entry name" value="GLUCAN ENDO-1,3-BETA-GLUCOSIDASE BG1-RELATED-RELATED"/>
    <property type="match status" value="1"/>
</dbReference>
<keyword evidence="2 5" id="KW-0378">Hydrolase</keyword>
<dbReference type="EMBL" id="MNCJ02000319">
    <property type="protein sequence ID" value="KAF5811217.1"/>
    <property type="molecule type" value="Genomic_DNA"/>
</dbReference>
<dbReference type="Gene3D" id="3.20.20.80">
    <property type="entry name" value="Glycosidases"/>
    <property type="match status" value="1"/>
</dbReference>
<name>A0A9K3JA57_HELAN</name>
<dbReference type="InterPro" id="IPR044965">
    <property type="entry name" value="Glyco_hydro_17_plant"/>
</dbReference>